<organism evidence="3 4">
    <name type="scientific">Microcella alkalica</name>
    <dbReference type="NCBI Taxonomy" id="355930"/>
    <lineage>
        <taxon>Bacteria</taxon>
        <taxon>Bacillati</taxon>
        <taxon>Actinomycetota</taxon>
        <taxon>Actinomycetes</taxon>
        <taxon>Micrococcales</taxon>
        <taxon>Microbacteriaceae</taxon>
        <taxon>Microcella</taxon>
    </lineage>
</organism>
<evidence type="ECO:0000313" key="4">
    <source>
        <dbReference type="Proteomes" id="UP000585905"/>
    </source>
</evidence>
<dbReference type="Proteomes" id="UP000585905">
    <property type="component" value="Unassembled WGS sequence"/>
</dbReference>
<protein>
    <recommendedName>
        <fullName evidence="2">DUF1206 domain-containing protein</fullName>
    </recommendedName>
</protein>
<feature type="transmembrane region" description="Helical" evidence="1">
    <location>
        <begin position="143"/>
        <end position="165"/>
    </location>
</feature>
<proteinExistence type="predicted"/>
<keyword evidence="1" id="KW-0472">Membrane</keyword>
<dbReference type="AlphaFoldDB" id="A0A839EAD0"/>
<feature type="transmembrane region" description="Helical" evidence="1">
    <location>
        <begin position="186"/>
        <end position="211"/>
    </location>
</feature>
<evidence type="ECO:0000256" key="1">
    <source>
        <dbReference type="SAM" id="Phobius"/>
    </source>
</evidence>
<evidence type="ECO:0000259" key="2">
    <source>
        <dbReference type="Pfam" id="PF06724"/>
    </source>
</evidence>
<feature type="transmembrane region" description="Helical" evidence="1">
    <location>
        <begin position="97"/>
        <end position="123"/>
    </location>
</feature>
<keyword evidence="4" id="KW-1185">Reference proteome</keyword>
<feature type="transmembrane region" description="Helical" evidence="1">
    <location>
        <begin position="22"/>
        <end position="44"/>
    </location>
</feature>
<gene>
    <name evidence="3" type="ORF">FHX53_000738</name>
</gene>
<reference evidence="3 4" key="1">
    <citation type="submission" date="2020-07" db="EMBL/GenBank/DDBJ databases">
        <title>Sequencing the genomes of 1000 actinobacteria strains.</title>
        <authorList>
            <person name="Klenk H.-P."/>
        </authorList>
    </citation>
    <scope>NUCLEOTIDE SEQUENCE [LARGE SCALE GENOMIC DNA]</scope>
    <source>
        <strain evidence="3 4">DSM 19663</strain>
    </source>
</reference>
<evidence type="ECO:0000313" key="3">
    <source>
        <dbReference type="EMBL" id="MBA8847174.1"/>
    </source>
</evidence>
<dbReference type="EMBL" id="JACGWX010000001">
    <property type="protein sequence ID" value="MBA8847174.1"/>
    <property type="molecule type" value="Genomic_DNA"/>
</dbReference>
<dbReference type="Pfam" id="PF06724">
    <property type="entry name" value="DUF1206"/>
    <property type="match status" value="3"/>
</dbReference>
<feature type="domain" description="DUF1206" evidence="2">
    <location>
        <begin position="193"/>
        <end position="261"/>
    </location>
</feature>
<feature type="transmembrane region" description="Helical" evidence="1">
    <location>
        <begin position="239"/>
        <end position="257"/>
    </location>
</feature>
<keyword evidence="1" id="KW-0812">Transmembrane</keyword>
<accession>A0A839EAD0</accession>
<dbReference type="RefSeq" id="WP_182489980.1">
    <property type="nucleotide sequence ID" value="NZ_BAAAOV010000005.1"/>
</dbReference>
<feature type="transmembrane region" description="Helical" evidence="1">
    <location>
        <begin position="64"/>
        <end position="85"/>
    </location>
</feature>
<comment type="caution">
    <text evidence="3">The sequence shown here is derived from an EMBL/GenBank/DDBJ whole genome shotgun (WGS) entry which is preliminary data.</text>
</comment>
<feature type="domain" description="DUF1206" evidence="2">
    <location>
        <begin position="103"/>
        <end position="170"/>
    </location>
</feature>
<name>A0A839EAD0_9MICO</name>
<feature type="domain" description="DUF1206" evidence="2">
    <location>
        <begin position="22"/>
        <end position="88"/>
    </location>
</feature>
<sequence length="264" mass="27527">MNGSEAVQQVHESRIFTLVARFGWVVTGLLHVIIGALAIAVAFGDRRARPDEVGAFEAIAAAPLGAVLLVAVIVSLVGLGLWMLADAILNGGPMHRWTSGVSSAAQGLVYLALAVPPGILLFGGDLQSGRTSRALSAFLLDSTAGAVVLVLIGVGIAIVGGYFVVKGLRRRFSWELRPMAERRGRAVRALGAVGYVARGIAFLLLAGLIIVEAIEVDPNDVTGLAGALGAVRRGFLGEFWLASIGAGLVIYGVYGFARARFARL</sequence>
<dbReference type="InterPro" id="IPR009597">
    <property type="entry name" value="DUF1206"/>
</dbReference>
<keyword evidence="1" id="KW-1133">Transmembrane helix</keyword>